<keyword evidence="4" id="KW-1185">Reference proteome</keyword>
<dbReference type="Proteomes" id="UP001501323">
    <property type="component" value="Unassembled WGS sequence"/>
</dbReference>
<protein>
    <recommendedName>
        <fullName evidence="2">TonB C-terminal domain-containing protein</fullName>
    </recommendedName>
</protein>
<accession>A0ABP9DPJ0</accession>
<feature type="domain" description="TonB C-terminal" evidence="2">
    <location>
        <begin position="134"/>
        <end position="232"/>
    </location>
</feature>
<evidence type="ECO:0000313" key="4">
    <source>
        <dbReference type="Proteomes" id="UP001501323"/>
    </source>
</evidence>
<proteinExistence type="predicted"/>
<dbReference type="Gene3D" id="3.30.1150.10">
    <property type="match status" value="1"/>
</dbReference>
<sequence length="287" mass="31080">MKRGAWLAMVLWACAAGAFAAGKDEARKQAESSMLVTGTVDIDAEGRVERHALDKPEALPPAVVELVDRHAPGWRFEPVAVDGKPVKARAKMSLRLVATKLADDAFQLRIRSGVFGGDGTVAREQQVTSAQMRPPEYPPAAYWAGVQGTVYLVLRIGRDGKVEDSFAEQVNLTVVGTDKQMRSGREALAGAAMKAARRWRFVPPRVGSEADAEFWSVRVPVEFTLADSVGSRRGKYGQWDTYVPGPRQTAPWLLEELNASDSPDSYAANGVHPVGEGLRLLTPLGDG</sequence>
<evidence type="ECO:0000259" key="2">
    <source>
        <dbReference type="PROSITE" id="PS52015"/>
    </source>
</evidence>
<reference evidence="4" key="1">
    <citation type="journal article" date="2019" name="Int. J. Syst. Evol. Microbiol.">
        <title>The Global Catalogue of Microorganisms (GCM) 10K type strain sequencing project: providing services to taxonomists for standard genome sequencing and annotation.</title>
        <authorList>
            <consortium name="The Broad Institute Genomics Platform"/>
            <consortium name="The Broad Institute Genome Sequencing Center for Infectious Disease"/>
            <person name="Wu L."/>
            <person name="Ma J."/>
        </authorList>
    </citation>
    <scope>NUCLEOTIDE SEQUENCE [LARGE SCALE GENOMIC DNA]</scope>
    <source>
        <strain evidence="4">JCM 18392</strain>
    </source>
</reference>
<dbReference type="InterPro" id="IPR037682">
    <property type="entry name" value="TonB_C"/>
</dbReference>
<keyword evidence="1" id="KW-0732">Signal</keyword>
<gene>
    <name evidence="3" type="ORF">GCM10023332_04150</name>
</gene>
<dbReference type="EMBL" id="BAABJY010000001">
    <property type="protein sequence ID" value="GAA4855702.1"/>
    <property type="molecule type" value="Genomic_DNA"/>
</dbReference>
<evidence type="ECO:0000256" key="1">
    <source>
        <dbReference type="SAM" id="SignalP"/>
    </source>
</evidence>
<dbReference type="PROSITE" id="PS52015">
    <property type="entry name" value="TONB_CTD"/>
    <property type="match status" value="1"/>
</dbReference>
<feature type="signal peptide" evidence="1">
    <location>
        <begin position="1"/>
        <end position="20"/>
    </location>
</feature>
<dbReference type="SUPFAM" id="SSF74653">
    <property type="entry name" value="TolA/TonB C-terminal domain"/>
    <property type="match status" value="1"/>
</dbReference>
<comment type="caution">
    <text evidence="3">The sequence shown here is derived from an EMBL/GenBank/DDBJ whole genome shotgun (WGS) entry which is preliminary data.</text>
</comment>
<name>A0ABP9DPJ0_9GAMM</name>
<feature type="chain" id="PRO_5047005728" description="TonB C-terminal domain-containing protein" evidence="1">
    <location>
        <begin position="21"/>
        <end position="287"/>
    </location>
</feature>
<evidence type="ECO:0000313" key="3">
    <source>
        <dbReference type="EMBL" id="GAA4855702.1"/>
    </source>
</evidence>
<organism evidence="3 4">
    <name type="scientific">Luteimonas vadosa</name>
    <dbReference type="NCBI Taxonomy" id="1165507"/>
    <lineage>
        <taxon>Bacteria</taxon>
        <taxon>Pseudomonadati</taxon>
        <taxon>Pseudomonadota</taxon>
        <taxon>Gammaproteobacteria</taxon>
        <taxon>Lysobacterales</taxon>
        <taxon>Lysobacteraceae</taxon>
        <taxon>Luteimonas</taxon>
    </lineage>
</organism>